<proteinExistence type="predicted"/>
<dbReference type="PROSITE" id="PS51257">
    <property type="entry name" value="PROKAR_LIPOPROTEIN"/>
    <property type="match status" value="1"/>
</dbReference>
<reference evidence="2" key="1">
    <citation type="submission" date="2024-08" db="EMBL/GenBank/DDBJ databases">
        <title>Whole genome sequence of Tenacibaculum sp. strain pbs-1 associated with black-spot shell disease in Akoya pearl oysters.</title>
        <authorList>
            <person name="Sakatoku A."/>
            <person name="Suzuki T."/>
            <person name="Hatano K."/>
            <person name="Seki M."/>
            <person name="Tanaka D."/>
            <person name="Nakamura S."/>
            <person name="Suzuki N."/>
            <person name="Isshiki T."/>
        </authorList>
    </citation>
    <scope>NUCLEOTIDE SEQUENCE</scope>
    <source>
        <strain evidence="2">Pbs-1</strain>
    </source>
</reference>
<sequence>MNKAFLYSVYLFCMLLVFTACGQTKEMRPIDKLYSNIQPLQYKSMPQYFIEANQSGCFYELYVNGRAVFSHYEQTGLMGHTTCINDAILKSGGQ</sequence>
<dbReference type="EMBL" id="AP035888">
    <property type="protein sequence ID" value="BFP69113.1"/>
    <property type="molecule type" value="Genomic_DNA"/>
</dbReference>
<dbReference type="AlphaFoldDB" id="A0AB33L0W9"/>
<feature type="signal peptide" evidence="1">
    <location>
        <begin position="1"/>
        <end position="22"/>
    </location>
</feature>
<accession>A0AB33L0W9</accession>
<gene>
    <name evidence="2" type="ORF">Pbs1_24560</name>
</gene>
<organism evidence="2">
    <name type="scientific">Tenacibaculum sp. Pbs-1</name>
    <dbReference type="NCBI Taxonomy" id="3238748"/>
    <lineage>
        <taxon>Bacteria</taxon>
        <taxon>Pseudomonadati</taxon>
        <taxon>Bacteroidota</taxon>
        <taxon>Flavobacteriia</taxon>
        <taxon>Flavobacteriales</taxon>
        <taxon>Flavobacteriaceae</taxon>
        <taxon>Tenacibaculum</taxon>
    </lineage>
</organism>
<protein>
    <submittedName>
        <fullName evidence="2">Uncharacterized protein</fullName>
    </submittedName>
</protein>
<feature type="chain" id="PRO_5044237876" evidence="1">
    <location>
        <begin position="23"/>
        <end position="94"/>
    </location>
</feature>
<name>A0AB33L0W9_9FLAO</name>
<keyword evidence="1" id="KW-0732">Signal</keyword>
<evidence type="ECO:0000313" key="2">
    <source>
        <dbReference type="EMBL" id="BFP69113.1"/>
    </source>
</evidence>
<evidence type="ECO:0000256" key="1">
    <source>
        <dbReference type="SAM" id="SignalP"/>
    </source>
</evidence>